<keyword evidence="13" id="KW-1185">Reference proteome</keyword>
<feature type="transmembrane region" description="Helical" evidence="12">
    <location>
        <begin position="113"/>
        <end position="135"/>
    </location>
</feature>
<feature type="transmembrane region" description="Helical" evidence="12">
    <location>
        <begin position="390"/>
        <end position="415"/>
    </location>
</feature>
<evidence type="ECO:0000256" key="1">
    <source>
        <dbReference type="ARBA" id="ARBA00004141"/>
    </source>
</evidence>
<feature type="transmembrane region" description="Helical" evidence="12">
    <location>
        <begin position="254"/>
        <end position="272"/>
    </location>
</feature>
<feature type="transmembrane region" description="Helical" evidence="12">
    <location>
        <begin position="44"/>
        <end position="63"/>
    </location>
</feature>
<keyword evidence="2" id="KW-0808">Transferase</keyword>
<keyword evidence="4 12" id="KW-0812">Transmembrane</keyword>
<dbReference type="Proteomes" id="UP000695000">
    <property type="component" value="Unplaced"/>
</dbReference>
<organism evidence="13 14">
    <name type="scientific">Nicrophorus vespilloides</name>
    <name type="common">Boreal carrion beetle</name>
    <dbReference type="NCBI Taxonomy" id="110193"/>
    <lineage>
        <taxon>Eukaryota</taxon>
        <taxon>Metazoa</taxon>
        <taxon>Ecdysozoa</taxon>
        <taxon>Arthropoda</taxon>
        <taxon>Hexapoda</taxon>
        <taxon>Insecta</taxon>
        <taxon>Pterygota</taxon>
        <taxon>Neoptera</taxon>
        <taxon>Endopterygota</taxon>
        <taxon>Coleoptera</taxon>
        <taxon>Polyphaga</taxon>
        <taxon>Staphyliniformia</taxon>
        <taxon>Silphidae</taxon>
        <taxon>Nicrophorinae</taxon>
        <taxon>Nicrophorus</taxon>
    </lineage>
</organism>
<evidence type="ECO:0000256" key="8">
    <source>
        <dbReference type="ARBA" id="ARBA00038269"/>
    </source>
</evidence>
<evidence type="ECO:0000313" key="13">
    <source>
        <dbReference type="Proteomes" id="UP000695000"/>
    </source>
</evidence>
<dbReference type="InterPro" id="IPR049941">
    <property type="entry name" value="LPLAT_7/PORCN-like"/>
</dbReference>
<feature type="transmembrane region" description="Helical" evidence="12">
    <location>
        <begin position="435"/>
        <end position="455"/>
    </location>
</feature>
<dbReference type="RefSeq" id="XP_017785558.1">
    <property type="nucleotide sequence ID" value="XM_017930069.1"/>
</dbReference>
<feature type="transmembrane region" description="Helical" evidence="12">
    <location>
        <begin position="314"/>
        <end position="334"/>
    </location>
</feature>
<protein>
    <recommendedName>
        <fullName evidence="10">Protein-serine O-palmitoleoyltransferase porcupine</fullName>
        <ecNumber evidence="9">2.3.1.250</ecNumber>
    </recommendedName>
</protein>
<name>A0ABM1NFF8_NICVS</name>
<feature type="transmembrane region" description="Helical" evidence="12">
    <location>
        <begin position="340"/>
        <end position="358"/>
    </location>
</feature>
<evidence type="ECO:0000256" key="2">
    <source>
        <dbReference type="ARBA" id="ARBA00022679"/>
    </source>
</evidence>
<evidence type="ECO:0000256" key="4">
    <source>
        <dbReference type="ARBA" id="ARBA00022692"/>
    </source>
</evidence>
<accession>A0ABM1NFF8</accession>
<dbReference type="PANTHER" id="PTHR13906:SF12">
    <property type="entry name" value="PROTEIN-SERINE O-PALMITOLEOYLTRANSFERASE PORCUPINE"/>
    <property type="match status" value="1"/>
</dbReference>
<comment type="similarity">
    <text evidence="8">Belongs to the membrane-bound acyltransferase family. Porcupine subfamily.</text>
</comment>
<dbReference type="Pfam" id="PF03062">
    <property type="entry name" value="MBOAT"/>
    <property type="match status" value="1"/>
</dbReference>
<evidence type="ECO:0000256" key="3">
    <source>
        <dbReference type="ARBA" id="ARBA00022687"/>
    </source>
</evidence>
<evidence type="ECO:0000256" key="9">
    <source>
        <dbReference type="ARBA" id="ARBA00038867"/>
    </source>
</evidence>
<evidence type="ECO:0000256" key="11">
    <source>
        <dbReference type="ARBA" id="ARBA00047978"/>
    </source>
</evidence>
<dbReference type="EC" id="2.3.1.250" evidence="9"/>
<feature type="transmembrane region" description="Helical" evidence="12">
    <location>
        <begin position="213"/>
        <end position="234"/>
    </location>
</feature>
<reference evidence="14" key="1">
    <citation type="submission" date="2025-08" db="UniProtKB">
        <authorList>
            <consortium name="RefSeq"/>
        </authorList>
    </citation>
    <scope>IDENTIFICATION</scope>
    <source>
        <tissue evidence="14">Whole Larva</tissue>
    </source>
</reference>
<evidence type="ECO:0000256" key="12">
    <source>
        <dbReference type="SAM" id="Phobius"/>
    </source>
</evidence>
<proteinExistence type="inferred from homology"/>
<sequence length="457" mass="51767">MMYSEESYQDMIEDDYVYYEETEDDFMRVYEYCTLPTIKQTSHFVLVLLLHCLAFNGLTKIFAHGKHNMHAIATILGLMYVFGFALRGSLEALFVIPLVLLSHNALHHLNARSMQPIVVIGPIFAFILIFCEFFGPDREAWLKMRSVVMIAMMKIISLACEVHKSKEVPSLLEYNGYLWCPANVVLGPWMSFKEYKARSWSQRVLGVEWIWSVIKYASMSLIFACCSNCIASFMLDDHNNVFVVAFRQALCFRMSHYFISYAASAAMVAAGFSDDAKKPWTYAIANPLEIEAPRSLASVVTNWNVPTHTFLKRYVFPAVLPHGYFAAITVTFLASSMLHGMSVEVSVVLLTLGVFSYAQTKFQDRVASLLDCCVRVKACRNCKHSRGGRSLLATACNALFTLSTMILLTYVGCLMDDVGEDRTARDILLNIYDRWTQLFGVGHLIAVFCISFAWISR</sequence>
<evidence type="ECO:0000256" key="5">
    <source>
        <dbReference type="ARBA" id="ARBA00022989"/>
    </source>
</evidence>
<comment type="subcellular location">
    <subcellularLocation>
        <location evidence="1">Membrane</location>
        <topology evidence="1">Multi-pass membrane protein</topology>
    </subcellularLocation>
</comment>
<keyword evidence="3" id="KW-0879">Wnt signaling pathway</keyword>
<keyword evidence="7" id="KW-0012">Acyltransferase</keyword>
<evidence type="ECO:0000313" key="14">
    <source>
        <dbReference type="RefSeq" id="XP_017785558.1"/>
    </source>
</evidence>
<evidence type="ECO:0000256" key="10">
    <source>
        <dbReference type="ARBA" id="ARBA00040371"/>
    </source>
</evidence>
<evidence type="ECO:0000256" key="6">
    <source>
        <dbReference type="ARBA" id="ARBA00023136"/>
    </source>
</evidence>
<evidence type="ECO:0000256" key="7">
    <source>
        <dbReference type="ARBA" id="ARBA00023315"/>
    </source>
</evidence>
<keyword evidence="6 12" id="KW-0472">Membrane</keyword>
<comment type="catalytic activity">
    <reaction evidence="11">
        <text>[Wnt protein]-L-serine + (9Z)-hexadecenoyl-CoA = [Wnt protein]-O-(9Z)-hexadecenoyl-L-serine + CoA</text>
        <dbReference type="Rhea" id="RHEA:45336"/>
        <dbReference type="Rhea" id="RHEA-COMP:11170"/>
        <dbReference type="Rhea" id="RHEA-COMP:11171"/>
        <dbReference type="ChEBI" id="CHEBI:29999"/>
        <dbReference type="ChEBI" id="CHEBI:57287"/>
        <dbReference type="ChEBI" id="CHEBI:61540"/>
        <dbReference type="ChEBI" id="CHEBI:85189"/>
        <dbReference type="EC" id="2.3.1.250"/>
    </reaction>
</comment>
<feature type="transmembrane region" description="Helical" evidence="12">
    <location>
        <begin position="75"/>
        <end position="101"/>
    </location>
</feature>
<dbReference type="GeneID" id="108568786"/>
<dbReference type="PANTHER" id="PTHR13906">
    <property type="entry name" value="PORCUPINE"/>
    <property type="match status" value="1"/>
</dbReference>
<gene>
    <name evidence="14" type="primary">LOC108568786</name>
</gene>
<keyword evidence="5 12" id="KW-1133">Transmembrane helix</keyword>
<dbReference type="InterPro" id="IPR004299">
    <property type="entry name" value="MBOAT_fam"/>
</dbReference>